<keyword evidence="1" id="KW-0472">Membrane</keyword>
<name>A0A915DR32_9BILA</name>
<sequence>MTPVLDHIRGYVLIPEKDNEEMLKLAVATYGPIATGMTVHKCFADYSGVLPENENIAYVTENNPNLLKFYLTHACALLPPDSKQVLIYFSTVVFQFLFYGVIYTLLTLILIMVLRKRKGQMSTKTYEMQRQLVASLIIQVI</sequence>
<keyword evidence="1" id="KW-1133">Transmembrane helix</keyword>
<dbReference type="WBParaSite" id="jg22029">
    <property type="protein sequence ID" value="jg22029"/>
    <property type="gene ID" value="jg22029"/>
</dbReference>
<evidence type="ECO:0000256" key="1">
    <source>
        <dbReference type="SAM" id="Phobius"/>
    </source>
</evidence>
<dbReference type="AlphaFoldDB" id="A0A915DR32"/>
<dbReference type="InterPro" id="IPR019422">
    <property type="entry name" value="7TM_GPCR_serpentine_rcpt_Srh"/>
</dbReference>
<dbReference type="Pfam" id="PF10318">
    <property type="entry name" value="7TM_GPCR_Srh"/>
    <property type="match status" value="1"/>
</dbReference>
<feature type="transmembrane region" description="Helical" evidence="1">
    <location>
        <begin position="86"/>
        <end position="114"/>
    </location>
</feature>
<protein>
    <submittedName>
        <fullName evidence="3">Uncharacterized protein</fullName>
    </submittedName>
</protein>
<keyword evidence="2" id="KW-1185">Reference proteome</keyword>
<evidence type="ECO:0000313" key="3">
    <source>
        <dbReference type="WBParaSite" id="jg22029"/>
    </source>
</evidence>
<dbReference type="Gene3D" id="3.90.70.10">
    <property type="entry name" value="Cysteine proteinases"/>
    <property type="match status" value="1"/>
</dbReference>
<dbReference type="SUPFAM" id="SSF54001">
    <property type="entry name" value="Cysteine proteinases"/>
    <property type="match status" value="1"/>
</dbReference>
<keyword evidence="1" id="KW-0812">Transmembrane</keyword>
<evidence type="ECO:0000313" key="2">
    <source>
        <dbReference type="Proteomes" id="UP000887574"/>
    </source>
</evidence>
<dbReference type="InterPro" id="IPR038765">
    <property type="entry name" value="Papain-like_cys_pep_sf"/>
</dbReference>
<accession>A0A915DR32</accession>
<proteinExistence type="predicted"/>
<reference evidence="3" key="1">
    <citation type="submission" date="2022-11" db="UniProtKB">
        <authorList>
            <consortium name="WormBaseParasite"/>
        </authorList>
    </citation>
    <scope>IDENTIFICATION</scope>
</reference>
<organism evidence="2 3">
    <name type="scientific">Ditylenchus dipsaci</name>
    <dbReference type="NCBI Taxonomy" id="166011"/>
    <lineage>
        <taxon>Eukaryota</taxon>
        <taxon>Metazoa</taxon>
        <taxon>Ecdysozoa</taxon>
        <taxon>Nematoda</taxon>
        <taxon>Chromadorea</taxon>
        <taxon>Rhabditida</taxon>
        <taxon>Tylenchina</taxon>
        <taxon>Tylenchomorpha</taxon>
        <taxon>Sphaerularioidea</taxon>
        <taxon>Anguinidae</taxon>
        <taxon>Anguininae</taxon>
        <taxon>Ditylenchus</taxon>
    </lineage>
</organism>
<dbReference type="Proteomes" id="UP000887574">
    <property type="component" value="Unplaced"/>
</dbReference>